<reference evidence="1 2" key="1">
    <citation type="journal article" date="2016" name="Nat. Commun.">
        <title>Thousands of microbial genomes shed light on interconnected biogeochemical processes in an aquifer system.</title>
        <authorList>
            <person name="Anantharaman K."/>
            <person name="Brown C.T."/>
            <person name="Hug L.A."/>
            <person name="Sharon I."/>
            <person name="Castelle C.J."/>
            <person name="Probst A.J."/>
            <person name="Thomas B.C."/>
            <person name="Singh A."/>
            <person name="Wilkins M.J."/>
            <person name="Karaoz U."/>
            <person name="Brodie E.L."/>
            <person name="Williams K.H."/>
            <person name="Hubbard S.S."/>
            <person name="Banfield J.F."/>
        </authorList>
    </citation>
    <scope>NUCLEOTIDE SEQUENCE [LARGE SCALE GENOMIC DNA]</scope>
</reference>
<evidence type="ECO:0000313" key="2">
    <source>
        <dbReference type="Proteomes" id="UP000178235"/>
    </source>
</evidence>
<comment type="caution">
    <text evidence="1">The sequence shown here is derived from an EMBL/GenBank/DDBJ whole genome shotgun (WGS) entry which is preliminary data.</text>
</comment>
<sequence>MKMKFSQNILRTLILGIILITPFFFASPVFADVLDPGTINTCGEIEALGTYTLGENIGDGEGTEVALDPLGPTDTCITVNYAVNDVDIANNGFTITGLVSFSDGASNSDSFTGNAVFNGASLHENGTITGDVTFNDTSYNDTAFIIGTATFNGVGTNNQGTVTGNAIFNTGAQDYDTVTGQAKYTYATGGVITLPSGATWADFTEGSTVGNDDQPFDEWIFESGSGNGSTTTLVGTATFNGDSVNNEGAIVSGVATFNDTSYNVGTVEGEANFYDSSTNGLEDPATDGIVNDIATFYGDLSENFGTLNSGGYRHYTSTITPARDLSSWNVTVDGASVVLTLTPGNLDQYTDIYTINGGSVAPLGTDCSSSLIGGGVVYELTGNVTGDCTINNPGPDYNNVNSLVLDGADFTVDGDVLSSYEETGQGSMITLRDITVTGAVVTDPPSGGGNPGGPIIIDNSTIGSVSANAISVDTNYNGGTVTITDSTVGAISSIGSNNEAGDGGNGGAVTITNSTTTTITTGGGASTGGTGGDGGAITFTDATYTDSTYTSATAAAGSGGGGTAGNVKFNSASGGSITIPTGGVWAVVAGTPKGSDDATITDWIFNGNSTNTGTVAGSATFNSTSSNASGGTVSGNATFNSTSTNASGATVSGNATFNNTSYAYNFSPGTVSGTKTVTGPFTIATGQTWSGNDSTWLGTRTWTFNGTSTNTGTATGTTAFNNSSYNDGTVTGPRLLIARVTTKAQLREPRHLTAQAIMTAPSLVLRHLTPQATTILQVR</sequence>
<organism evidence="1 2">
    <name type="scientific">Candidatus Nomurabacteria bacterium RIFCSPHIGHO2_01_FULL_42_15</name>
    <dbReference type="NCBI Taxonomy" id="1801742"/>
    <lineage>
        <taxon>Bacteria</taxon>
        <taxon>Candidatus Nomuraibacteriota</taxon>
    </lineage>
</organism>
<protein>
    <submittedName>
        <fullName evidence="1">Uncharacterized protein</fullName>
    </submittedName>
</protein>
<evidence type="ECO:0000313" key="1">
    <source>
        <dbReference type="EMBL" id="OGI68312.1"/>
    </source>
</evidence>
<dbReference type="EMBL" id="MFTS01000004">
    <property type="protein sequence ID" value="OGI68312.1"/>
    <property type="molecule type" value="Genomic_DNA"/>
</dbReference>
<gene>
    <name evidence="1" type="ORF">A2738_02540</name>
</gene>
<dbReference type="Proteomes" id="UP000178235">
    <property type="component" value="Unassembled WGS sequence"/>
</dbReference>
<proteinExistence type="predicted"/>
<name>A0A1F6VFC9_9BACT</name>
<accession>A0A1F6VFC9</accession>
<dbReference type="AlphaFoldDB" id="A0A1F6VFC9"/>